<dbReference type="GO" id="GO:0004827">
    <property type="term" value="F:proline-tRNA ligase activity"/>
    <property type="evidence" value="ECO:0007669"/>
    <property type="project" value="UniProtKB-UniRule"/>
</dbReference>
<dbReference type="InterPro" id="IPR002316">
    <property type="entry name" value="Pro-tRNA-ligase_IIa"/>
</dbReference>
<keyword evidence="8 10" id="KW-0030">Aminoacyl-tRNA synthetase</keyword>
<evidence type="ECO:0000256" key="4">
    <source>
        <dbReference type="ARBA" id="ARBA00022598"/>
    </source>
</evidence>
<dbReference type="NCBIfam" id="NF006625">
    <property type="entry name" value="PRK09194.1"/>
    <property type="match status" value="1"/>
</dbReference>
<dbReference type="NCBIfam" id="TIGR00409">
    <property type="entry name" value="proS_fam_II"/>
    <property type="match status" value="1"/>
</dbReference>
<evidence type="ECO:0000256" key="1">
    <source>
        <dbReference type="ARBA" id="ARBA00004496"/>
    </source>
</evidence>
<dbReference type="GO" id="GO:0006433">
    <property type="term" value="P:prolyl-tRNA aminoacylation"/>
    <property type="evidence" value="ECO:0007669"/>
    <property type="project" value="UniProtKB-UniRule"/>
</dbReference>
<evidence type="ECO:0000256" key="8">
    <source>
        <dbReference type="ARBA" id="ARBA00023146"/>
    </source>
</evidence>
<feature type="domain" description="Aminoacyl-transfer RNA synthetases class-II family profile" evidence="11">
    <location>
        <begin position="38"/>
        <end position="467"/>
    </location>
</feature>
<dbReference type="SUPFAM" id="SSF55826">
    <property type="entry name" value="YbaK/ProRS associated domain"/>
    <property type="match status" value="1"/>
</dbReference>
<dbReference type="GO" id="GO:0016740">
    <property type="term" value="F:transferase activity"/>
    <property type="evidence" value="ECO:0007669"/>
    <property type="project" value="UniProtKB-ARBA"/>
</dbReference>
<dbReference type="Gene3D" id="3.40.50.800">
    <property type="entry name" value="Anticodon-binding domain"/>
    <property type="match status" value="1"/>
</dbReference>
<protein>
    <recommendedName>
        <fullName evidence="10">Proline--tRNA ligase</fullName>
        <ecNumber evidence="10">6.1.1.15</ecNumber>
    </recommendedName>
    <alternativeName>
        <fullName evidence="10">Prolyl-tRNA synthetase</fullName>
        <shortName evidence="10">ProRS</shortName>
    </alternativeName>
</protein>
<dbReference type="InterPro" id="IPR004500">
    <property type="entry name" value="Pro-tRNA-synth_IIa_bac-type"/>
</dbReference>
<gene>
    <name evidence="10" type="primary">proS</name>
    <name evidence="12" type="ORF">R0G89_01035</name>
</gene>
<dbReference type="InterPro" id="IPR007214">
    <property type="entry name" value="YbaK/aa-tRNA-synth-assoc-dom"/>
</dbReference>
<dbReference type="SUPFAM" id="SSF55681">
    <property type="entry name" value="Class II aaRS and biotin synthetases"/>
    <property type="match status" value="1"/>
</dbReference>
<organism evidence="12 13">
    <name type="scientific">Pediococcus acidilactici</name>
    <dbReference type="NCBI Taxonomy" id="1254"/>
    <lineage>
        <taxon>Bacteria</taxon>
        <taxon>Bacillati</taxon>
        <taxon>Bacillota</taxon>
        <taxon>Bacilli</taxon>
        <taxon>Lactobacillales</taxon>
        <taxon>Lactobacillaceae</taxon>
        <taxon>Pediococcus</taxon>
        <taxon>Pediococcus acidilactici group</taxon>
    </lineage>
</organism>
<dbReference type="InterPro" id="IPR045864">
    <property type="entry name" value="aa-tRNA-synth_II/BPL/LPL"/>
</dbReference>
<sequence>MKQSKILIPTVKEVPNDAEVLSHKMMLRAGYIRQISAGMYAYLPMAYKVMEKIKRIIREEMTAIDAVEMLTPAVLPAELWKKSGRYETYGQELYKFKNRHDRDFILGPTHEETMTTLIRDEVKSYKKLPLTLYQIQMKYRDEDRPRYGLLRGREFLMSDAYSFHADEETLDESFRAFEKAYQNIFDRCGLKYREIVGDAGAMGGHDSKEFSAIASIGEDTIAYSEESDYAANLEMASSVYEDLQMHENPAEIEKVATGDAHSIDEVAKELGVDDGRLIKTMVLMADDQPVLALLRGNDQLNEVKLTNLLHVDELREATEEEVTRLTGAHFGNLGPVFDKRPEDIQIVADKYVEQMVNSVVGANEDGYHYTNVNVGRDFDVDQFADIRTVKEGELAPDGKGKLKFTKGIEIGHIFKIGTKYSKALDATVLDQNGRAIPVIMGCYGIGVSRLLSAVSEQLADENGLVWPKNIAPFDVHVIPVNAKNDEQMQVAEQINTELVAAGYDVLIDDRKERAGVKFADSDLIGIPLRVTVGKKASEGIVEVKLRQTGETVEVKLAELKNTVEILLNQAQ</sequence>
<dbReference type="InterPro" id="IPR050062">
    <property type="entry name" value="Pro-tRNA_synthetase"/>
</dbReference>
<dbReference type="PANTHER" id="PTHR42753:SF2">
    <property type="entry name" value="PROLINE--TRNA LIGASE"/>
    <property type="match status" value="1"/>
</dbReference>
<dbReference type="GO" id="GO:0005524">
    <property type="term" value="F:ATP binding"/>
    <property type="evidence" value="ECO:0007669"/>
    <property type="project" value="UniProtKB-UniRule"/>
</dbReference>
<evidence type="ECO:0000313" key="12">
    <source>
        <dbReference type="EMBL" id="MDV2620321.1"/>
    </source>
</evidence>
<evidence type="ECO:0000256" key="5">
    <source>
        <dbReference type="ARBA" id="ARBA00022741"/>
    </source>
</evidence>
<dbReference type="PROSITE" id="PS50862">
    <property type="entry name" value="AA_TRNA_LIGASE_II"/>
    <property type="match status" value="1"/>
</dbReference>
<dbReference type="InterPro" id="IPR033730">
    <property type="entry name" value="ProRS_core_prok"/>
</dbReference>
<dbReference type="EMBL" id="JAWJAV010000001">
    <property type="protein sequence ID" value="MDV2620321.1"/>
    <property type="molecule type" value="Genomic_DNA"/>
</dbReference>
<evidence type="ECO:0000256" key="7">
    <source>
        <dbReference type="ARBA" id="ARBA00022917"/>
    </source>
</evidence>
<dbReference type="Pfam" id="PF00587">
    <property type="entry name" value="tRNA-synt_2b"/>
    <property type="match status" value="1"/>
</dbReference>
<dbReference type="PANTHER" id="PTHR42753">
    <property type="entry name" value="MITOCHONDRIAL RIBOSOME PROTEIN L39/PROLYL-TRNA LIGASE FAMILY MEMBER"/>
    <property type="match status" value="1"/>
</dbReference>
<dbReference type="GO" id="GO:0140096">
    <property type="term" value="F:catalytic activity, acting on a protein"/>
    <property type="evidence" value="ECO:0007669"/>
    <property type="project" value="UniProtKB-ARBA"/>
</dbReference>
<evidence type="ECO:0000256" key="6">
    <source>
        <dbReference type="ARBA" id="ARBA00022840"/>
    </source>
</evidence>
<keyword evidence="7 10" id="KW-0648">Protein biosynthesis</keyword>
<dbReference type="InterPro" id="IPR044140">
    <property type="entry name" value="ProRS_anticodon_short"/>
</dbReference>
<dbReference type="SUPFAM" id="SSF52954">
    <property type="entry name" value="Class II aaRS ABD-related"/>
    <property type="match status" value="1"/>
</dbReference>
<dbReference type="InterPro" id="IPR004154">
    <property type="entry name" value="Anticodon-bd"/>
</dbReference>
<dbReference type="PRINTS" id="PR01046">
    <property type="entry name" value="TRNASYNTHPRO"/>
</dbReference>
<dbReference type="InterPro" id="IPR036754">
    <property type="entry name" value="YbaK/aa-tRNA-synt-asso_dom_sf"/>
</dbReference>
<dbReference type="InterPro" id="IPR006195">
    <property type="entry name" value="aa-tRNA-synth_II"/>
</dbReference>
<comment type="similarity">
    <text evidence="10">Belongs to the class-II aminoacyl-tRNA synthetase family. ProS type 1 subfamily.</text>
</comment>
<comment type="subcellular location">
    <subcellularLocation>
        <location evidence="1 10">Cytoplasm</location>
    </subcellularLocation>
</comment>
<dbReference type="CDD" id="cd00779">
    <property type="entry name" value="ProRS_core_prok"/>
    <property type="match status" value="1"/>
</dbReference>
<dbReference type="AlphaFoldDB" id="A0AAW8YEZ3"/>
<dbReference type="CDD" id="cd00861">
    <property type="entry name" value="ProRS_anticodon_short"/>
    <property type="match status" value="1"/>
</dbReference>
<dbReference type="FunFam" id="3.40.50.800:FF:000011">
    <property type="entry name" value="Proline--tRNA ligase"/>
    <property type="match status" value="1"/>
</dbReference>
<proteinExistence type="inferred from homology"/>
<name>A0AAW8YEZ3_PEDAC</name>
<dbReference type="CDD" id="cd04334">
    <property type="entry name" value="ProRS-INS"/>
    <property type="match status" value="1"/>
</dbReference>
<dbReference type="Gene3D" id="3.30.930.10">
    <property type="entry name" value="Bira Bifunctional Protein, Domain 2"/>
    <property type="match status" value="2"/>
</dbReference>
<comment type="catalytic activity">
    <reaction evidence="9 10">
        <text>tRNA(Pro) + L-proline + ATP = L-prolyl-tRNA(Pro) + AMP + diphosphate</text>
        <dbReference type="Rhea" id="RHEA:14305"/>
        <dbReference type="Rhea" id="RHEA-COMP:9700"/>
        <dbReference type="Rhea" id="RHEA-COMP:9702"/>
        <dbReference type="ChEBI" id="CHEBI:30616"/>
        <dbReference type="ChEBI" id="CHEBI:33019"/>
        <dbReference type="ChEBI" id="CHEBI:60039"/>
        <dbReference type="ChEBI" id="CHEBI:78442"/>
        <dbReference type="ChEBI" id="CHEBI:78532"/>
        <dbReference type="ChEBI" id="CHEBI:456215"/>
        <dbReference type="EC" id="6.1.1.15"/>
    </reaction>
</comment>
<dbReference type="EC" id="6.1.1.15" evidence="10"/>
<dbReference type="Proteomes" id="UP001280897">
    <property type="component" value="Unassembled WGS sequence"/>
</dbReference>
<comment type="subunit">
    <text evidence="2 10">Homodimer.</text>
</comment>
<reference evidence="12" key="1">
    <citation type="journal article" date="2023" name="PeerJ">
        <title>Selection and evaluation of lactic acid bacteria from chicken feces in Thailand as potential probiotics.</title>
        <authorList>
            <person name="Khurajog B."/>
            <person name="Disastra Y."/>
            <person name="Lawwyne L.D."/>
            <person name="Sirichokchatchawan W."/>
            <person name="Niyomtham W."/>
            <person name="Yindee J."/>
            <person name="Hampson D.J."/>
            <person name="Prapasarakul N."/>
        </authorList>
    </citation>
    <scope>NUCLEOTIDE SEQUENCE</scope>
    <source>
        <strain evidence="12">BF9</strain>
    </source>
</reference>
<evidence type="ECO:0000256" key="10">
    <source>
        <dbReference type="HAMAP-Rule" id="MF_01569"/>
    </source>
</evidence>
<dbReference type="InterPro" id="IPR023717">
    <property type="entry name" value="Pro-tRNA-Synthase_IIa_type1"/>
</dbReference>
<dbReference type="InterPro" id="IPR002314">
    <property type="entry name" value="aa-tRNA-synt_IIb"/>
</dbReference>
<dbReference type="Pfam" id="PF04073">
    <property type="entry name" value="tRNA_edit"/>
    <property type="match status" value="1"/>
</dbReference>
<evidence type="ECO:0000256" key="9">
    <source>
        <dbReference type="ARBA" id="ARBA00047671"/>
    </source>
</evidence>
<comment type="caution">
    <text evidence="12">The sequence shown here is derived from an EMBL/GenBank/DDBJ whole genome shotgun (WGS) entry which is preliminary data.</text>
</comment>
<dbReference type="GO" id="GO:0002161">
    <property type="term" value="F:aminoacyl-tRNA deacylase activity"/>
    <property type="evidence" value="ECO:0007669"/>
    <property type="project" value="InterPro"/>
</dbReference>
<dbReference type="GO" id="GO:0005829">
    <property type="term" value="C:cytosol"/>
    <property type="evidence" value="ECO:0007669"/>
    <property type="project" value="TreeGrafter"/>
</dbReference>
<evidence type="ECO:0000259" key="11">
    <source>
        <dbReference type="PROSITE" id="PS50862"/>
    </source>
</evidence>
<dbReference type="GeneID" id="57365816"/>
<keyword evidence="5 10" id="KW-0547">Nucleotide-binding</keyword>
<dbReference type="InterPro" id="IPR036621">
    <property type="entry name" value="Anticodon-bd_dom_sf"/>
</dbReference>
<accession>A0AAW8YEZ3</accession>
<keyword evidence="6 10" id="KW-0067">ATP-binding</keyword>
<reference evidence="12" key="2">
    <citation type="submission" date="2023-10" db="EMBL/GenBank/DDBJ databases">
        <authorList>
            <person name="Khurajog B."/>
        </authorList>
    </citation>
    <scope>NUCLEOTIDE SEQUENCE</scope>
    <source>
        <strain evidence="12">BF9</strain>
    </source>
</reference>
<keyword evidence="4 10" id="KW-0436">Ligase</keyword>
<keyword evidence="3 10" id="KW-0963">Cytoplasm</keyword>
<comment type="domain">
    <text evidence="10">Consists of three domains: the N-terminal catalytic domain, the editing domain and the C-terminal anticodon-binding domain.</text>
</comment>
<dbReference type="RefSeq" id="WP_008840881.1">
    <property type="nucleotide sequence ID" value="NZ_CP050079.1"/>
</dbReference>
<comment type="function">
    <text evidence="10">Catalyzes the attachment of proline to tRNA(Pro) in a two-step reaction: proline is first activated by ATP to form Pro-AMP and then transferred to the acceptor end of tRNA(Pro). As ProRS can inadvertently accommodate and process non-cognate amino acids such as alanine and cysteine, to avoid such errors it has two additional distinct editing activities against alanine. One activity is designated as 'pretransfer' editing and involves the tRNA(Pro)-independent hydrolysis of activated Ala-AMP. The other activity is designated 'posttransfer' editing and involves deacylation of mischarged Ala-tRNA(Pro). The misacylated Cys-tRNA(Pro) is not edited by ProRS.</text>
</comment>
<evidence type="ECO:0000313" key="13">
    <source>
        <dbReference type="Proteomes" id="UP001280897"/>
    </source>
</evidence>
<dbReference type="Pfam" id="PF03129">
    <property type="entry name" value="HGTP_anticodon"/>
    <property type="match status" value="1"/>
</dbReference>
<evidence type="ECO:0000256" key="2">
    <source>
        <dbReference type="ARBA" id="ARBA00011738"/>
    </source>
</evidence>
<dbReference type="HAMAP" id="MF_01569">
    <property type="entry name" value="Pro_tRNA_synth_type1"/>
    <property type="match status" value="1"/>
</dbReference>
<evidence type="ECO:0000256" key="3">
    <source>
        <dbReference type="ARBA" id="ARBA00022490"/>
    </source>
</evidence>